<accession>Q2KH93</accession>
<dbReference type="Pfam" id="PF00172">
    <property type="entry name" value="Zn_clus"/>
    <property type="match status" value="1"/>
</dbReference>
<evidence type="ECO:0000256" key="4">
    <source>
        <dbReference type="ARBA" id="ARBA00023163"/>
    </source>
</evidence>
<dbReference type="PROSITE" id="PS50048">
    <property type="entry name" value="ZN2_CY6_FUNGAL_2"/>
    <property type="match status" value="1"/>
</dbReference>
<keyword evidence="4" id="KW-0804">Transcription</keyword>
<dbReference type="Gene3D" id="4.10.240.10">
    <property type="entry name" value="Zn(2)-C6 fungal-type DNA-binding domain"/>
    <property type="match status" value="1"/>
</dbReference>
<dbReference type="AlphaFoldDB" id="Q2KH93"/>
<feature type="region of interest" description="Disordered" evidence="6">
    <location>
        <begin position="96"/>
        <end position="169"/>
    </location>
</feature>
<dbReference type="GO" id="GO:0008270">
    <property type="term" value="F:zinc ion binding"/>
    <property type="evidence" value="ECO:0007669"/>
    <property type="project" value="InterPro"/>
</dbReference>
<keyword evidence="3" id="KW-0805">Transcription regulation</keyword>
<feature type="compositionally biased region" description="Polar residues" evidence="6">
    <location>
        <begin position="118"/>
        <end position="142"/>
    </location>
</feature>
<dbReference type="InterPro" id="IPR001138">
    <property type="entry name" value="Zn2Cys6_DnaBD"/>
</dbReference>
<feature type="compositionally biased region" description="Low complexity" evidence="6">
    <location>
        <begin position="214"/>
        <end position="223"/>
    </location>
</feature>
<evidence type="ECO:0000313" key="8">
    <source>
        <dbReference type="EMBL" id="EAQ70685.1"/>
    </source>
</evidence>
<feature type="compositionally biased region" description="Low complexity" evidence="6">
    <location>
        <begin position="143"/>
        <end position="157"/>
    </location>
</feature>
<keyword evidence="5" id="KW-0539">Nucleus</keyword>
<dbReference type="PANTHER" id="PTHR47660">
    <property type="entry name" value="TRANSCRIPTION FACTOR WITH C2H2 AND ZN(2)-CYS(6) DNA BINDING DOMAIN (EUROFUNG)-RELATED-RELATED"/>
    <property type="match status" value="1"/>
</dbReference>
<evidence type="ECO:0000256" key="1">
    <source>
        <dbReference type="ARBA" id="ARBA00022723"/>
    </source>
</evidence>
<dbReference type="EMBL" id="CM000230">
    <property type="protein sequence ID" value="EAQ70685.1"/>
    <property type="molecule type" value="Genomic_DNA"/>
</dbReference>
<organism evidence="8">
    <name type="scientific">Pyricularia oryzae (strain 70-15 / ATCC MYA-4617 / FGSC 8958)</name>
    <name type="common">Rice blast fungus</name>
    <name type="synonym">Magnaporthe oryzae</name>
    <dbReference type="NCBI Taxonomy" id="242507"/>
    <lineage>
        <taxon>Eukaryota</taxon>
        <taxon>Fungi</taxon>
        <taxon>Dikarya</taxon>
        <taxon>Ascomycota</taxon>
        <taxon>Pezizomycotina</taxon>
        <taxon>Sordariomycetes</taxon>
        <taxon>Sordariomycetidae</taxon>
        <taxon>Magnaporthales</taxon>
        <taxon>Pyriculariaceae</taxon>
        <taxon>Pyricularia</taxon>
    </lineage>
</organism>
<name>Q2KH93_PYRO7</name>
<keyword evidence="2" id="KW-0862">Zinc</keyword>
<dbReference type="GO" id="GO:0000981">
    <property type="term" value="F:DNA-binding transcription factor activity, RNA polymerase II-specific"/>
    <property type="evidence" value="ECO:0007669"/>
    <property type="project" value="InterPro"/>
</dbReference>
<evidence type="ECO:0000256" key="6">
    <source>
        <dbReference type="SAM" id="MobiDB-lite"/>
    </source>
</evidence>
<dbReference type="SUPFAM" id="SSF57701">
    <property type="entry name" value="Zn2/Cys6 DNA-binding domain"/>
    <property type="match status" value="1"/>
</dbReference>
<gene>
    <name evidence="8" type="ORF">MGCH7_ch7g92</name>
</gene>
<evidence type="ECO:0000256" key="5">
    <source>
        <dbReference type="ARBA" id="ARBA00023242"/>
    </source>
</evidence>
<reference evidence="8" key="1">
    <citation type="submission" date="2005-01" db="EMBL/GenBank/DDBJ databases">
        <title>The sequence of Magnaporthe grisea chromosome 7.</title>
        <authorList>
            <person name="Thon M.R."/>
            <person name="Pan H."/>
            <person name="Diener A."/>
            <person name="Papalas J."/>
            <person name="Taro A."/>
            <person name="Mitchell T."/>
            <person name="Dean R.A."/>
        </authorList>
    </citation>
    <scope>NUCLEOTIDE SEQUENCE</scope>
    <source>
        <strain evidence="8">70-15</strain>
    </source>
</reference>
<feature type="region of interest" description="Disordered" evidence="6">
    <location>
        <begin position="200"/>
        <end position="223"/>
    </location>
</feature>
<sequence>MNSHRADQRITDASPSIRDVCRKHSLHCPLKGTSADPPLAKRGQKPRACDACFRSRLACDNDLPCSRCLGRSIQCSYARLNVPPAKDGNVITGQATIQRSSGPAAQATPRRRAAFQTKSSSPVVTIENGSVTEQQHHAQYQQLPTPLTLASPSPTATQRADTPREPDGDEKMAAASFLLSLTNPQSESMVKALINEPGRDEAFDDTSMTGGDAGASSSNDASSNLIPPDVDLAADAALLTGASFFPWSMGSQPMDLGGGCGYDYSTPEADALSARNLFDLAEELAFRRLAVGLAAAERADGGGGEGPVSCPPRLYETLQAALIVHALQSTMRSSTARRRNRTVRLPALVSAVRVLGLAKTKHAVADLMMMAPEARWAQFVQAETRIRISTWTLLSDCQQSGVFHCPQLMTTLEMTGSLPCLPELWNAASHSELDQVICASGRDCLVRGASIRVAVETLMAENWDGPEAFPVKPLTLPDLQVLVFSIHSSMRNARFASILPAAAPVVARAIDRWQELWDLAARGLTAEELSRRGLVRHSGELCWLARVMLDVSMSEDAERSSAYLQGVAHDSLEELHAFLRVYCSLDD</sequence>
<feature type="domain" description="Zn(2)-C6 fungal-type" evidence="7">
    <location>
        <begin position="48"/>
        <end position="77"/>
    </location>
</feature>
<dbReference type="InterPro" id="IPR036864">
    <property type="entry name" value="Zn2-C6_fun-type_DNA-bd_sf"/>
</dbReference>
<evidence type="ECO:0000256" key="3">
    <source>
        <dbReference type="ARBA" id="ARBA00023015"/>
    </source>
</evidence>
<proteinExistence type="predicted"/>
<dbReference type="CDD" id="cd00067">
    <property type="entry name" value="GAL4"/>
    <property type="match status" value="1"/>
</dbReference>
<keyword evidence="1" id="KW-0479">Metal-binding</keyword>
<dbReference type="SMART" id="SM00066">
    <property type="entry name" value="GAL4"/>
    <property type="match status" value="1"/>
</dbReference>
<evidence type="ECO:0000259" key="7">
    <source>
        <dbReference type="PROSITE" id="PS50048"/>
    </source>
</evidence>
<dbReference type="PANTHER" id="PTHR47660:SF2">
    <property type="entry name" value="TRANSCRIPTION FACTOR WITH C2H2 AND ZN(2)-CYS(6) DNA BINDING DOMAIN (EUROFUNG)"/>
    <property type="match status" value="1"/>
</dbReference>
<evidence type="ECO:0000256" key="2">
    <source>
        <dbReference type="ARBA" id="ARBA00022833"/>
    </source>
</evidence>
<protein>
    <recommendedName>
        <fullName evidence="7">Zn(2)-C6 fungal-type domain-containing protein</fullName>
    </recommendedName>
</protein>